<evidence type="ECO:0000313" key="6">
    <source>
        <dbReference type="EMBL" id="KAF4459194.1"/>
    </source>
</evidence>
<dbReference type="Proteomes" id="UP000554235">
    <property type="component" value="Unassembled WGS sequence"/>
</dbReference>
<dbReference type="InterPro" id="IPR016446">
    <property type="entry name" value="Flavin_OxRdtase_Frp"/>
</dbReference>
<reference evidence="6 7" key="1">
    <citation type="submission" date="2020-01" db="EMBL/GenBank/DDBJ databases">
        <title>Identification and distribution of gene clusters putatively required for synthesis of sphingolipid metabolism inhibitors in phylogenetically diverse species of the filamentous fungus Fusarium.</title>
        <authorList>
            <person name="Kim H.-S."/>
            <person name="Busman M."/>
            <person name="Brown D.W."/>
            <person name="Divon H."/>
            <person name="Uhlig S."/>
            <person name="Proctor R.H."/>
        </authorList>
    </citation>
    <scope>NUCLEOTIDE SEQUENCE [LARGE SCALE GENOMIC DNA]</scope>
    <source>
        <strain evidence="6 7">NRRL 20459</strain>
    </source>
</reference>
<evidence type="ECO:0000256" key="2">
    <source>
        <dbReference type="ARBA" id="ARBA00022630"/>
    </source>
</evidence>
<comment type="caution">
    <text evidence="6">The sequence shown here is derived from an EMBL/GenBank/DDBJ whole genome shotgun (WGS) entry which is preliminary data.</text>
</comment>
<feature type="domain" description="Nitroreductase" evidence="5">
    <location>
        <begin position="91"/>
        <end position="184"/>
    </location>
</feature>
<gene>
    <name evidence="6" type="ORF">FALBO_14050</name>
</gene>
<sequence>MGSNFDNGQHALLQQRYGESLSEDAKYPWNPTISSLLEHVSVRHFLRDEHLPDGTLSTLMAAAQSASTGSMLQSGSVVAVIDLDRKSRVAMLCGDQDFVRQAPLFLLFCADLGRLADASERHGYPGEGAGLERIDLFIMAAQNAAIAAESLGLGMCYVGGARNNARDLADFLNLPRRVVGLFGMAVGKADPAYMNSRKPRLPMNEVVHQDTCKSEDRAKCIAKYEDTLKAHYHHQGKPERPSWTSLLADFASSSDLDGRGRMREVLEEQGFGLS</sequence>
<dbReference type="GO" id="GO:0016491">
    <property type="term" value="F:oxidoreductase activity"/>
    <property type="evidence" value="ECO:0007669"/>
    <property type="project" value="UniProtKB-KW"/>
</dbReference>
<evidence type="ECO:0000313" key="7">
    <source>
        <dbReference type="Proteomes" id="UP000554235"/>
    </source>
</evidence>
<dbReference type="PIRSF" id="PIRSF005426">
    <property type="entry name" value="Frp"/>
    <property type="match status" value="1"/>
</dbReference>
<evidence type="ECO:0000259" key="5">
    <source>
        <dbReference type="Pfam" id="PF00881"/>
    </source>
</evidence>
<keyword evidence="3" id="KW-0288">FMN</keyword>
<dbReference type="PANTHER" id="PTHR43425">
    <property type="entry name" value="OXYGEN-INSENSITIVE NADPH NITROREDUCTASE"/>
    <property type="match status" value="1"/>
</dbReference>
<keyword evidence="7" id="KW-1185">Reference proteome</keyword>
<dbReference type="InterPro" id="IPR000415">
    <property type="entry name" value="Nitroreductase-like"/>
</dbReference>
<evidence type="ECO:0000256" key="3">
    <source>
        <dbReference type="ARBA" id="ARBA00022643"/>
    </source>
</evidence>
<evidence type="ECO:0000256" key="1">
    <source>
        <dbReference type="ARBA" id="ARBA00008366"/>
    </source>
</evidence>
<dbReference type="SUPFAM" id="SSF55469">
    <property type="entry name" value="FMN-dependent nitroreductase-like"/>
    <property type="match status" value="1"/>
</dbReference>
<comment type="similarity">
    <text evidence="1">Belongs to the flavin oxidoreductase frp family.</text>
</comment>
<protein>
    <submittedName>
        <fullName evidence="6">Nitroreductase</fullName>
    </submittedName>
</protein>
<accession>A0A8H4P1L1</accession>
<keyword evidence="4" id="KW-0560">Oxidoreductase</keyword>
<name>A0A8H4P1L1_9HYPO</name>
<dbReference type="OrthoDB" id="2094932at2759"/>
<dbReference type="InterPro" id="IPR029479">
    <property type="entry name" value="Nitroreductase"/>
</dbReference>
<dbReference type="PANTHER" id="PTHR43425:SF2">
    <property type="entry name" value="OXYGEN-INSENSITIVE NADPH NITROREDUCTASE"/>
    <property type="match status" value="1"/>
</dbReference>
<organism evidence="6 7">
    <name type="scientific">Fusarium albosuccineum</name>
    <dbReference type="NCBI Taxonomy" id="1237068"/>
    <lineage>
        <taxon>Eukaryota</taxon>
        <taxon>Fungi</taxon>
        <taxon>Dikarya</taxon>
        <taxon>Ascomycota</taxon>
        <taxon>Pezizomycotina</taxon>
        <taxon>Sordariomycetes</taxon>
        <taxon>Hypocreomycetidae</taxon>
        <taxon>Hypocreales</taxon>
        <taxon>Nectriaceae</taxon>
        <taxon>Fusarium</taxon>
        <taxon>Fusarium decemcellulare species complex</taxon>
    </lineage>
</organism>
<evidence type="ECO:0000256" key="4">
    <source>
        <dbReference type="ARBA" id="ARBA00023002"/>
    </source>
</evidence>
<dbReference type="Gene3D" id="3.40.109.10">
    <property type="entry name" value="NADH Oxidase"/>
    <property type="match status" value="1"/>
</dbReference>
<dbReference type="Pfam" id="PF00881">
    <property type="entry name" value="Nitroreductase"/>
    <property type="match status" value="1"/>
</dbReference>
<dbReference type="AlphaFoldDB" id="A0A8H4P1L1"/>
<proteinExistence type="inferred from homology"/>
<dbReference type="EMBL" id="JAADYS010002229">
    <property type="protein sequence ID" value="KAF4459194.1"/>
    <property type="molecule type" value="Genomic_DNA"/>
</dbReference>
<keyword evidence="2" id="KW-0285">Flavoprotein</keyword>